<dbReference type="GO" id="GO:0042597">
    <property type="term" value="C:periplasmic space"/>
    <property type="evidence" value="ECO:0007669"/>
    <property type="project" value="UniProtKB-SubCell"/>
</dbReference>
<sequence length="205" mass="23709">MKKTLFVLLISLSSFAFSQDYEAGIDYIVLDKPVKTTTGDKIEVRELFWYYCPHCYNLEPLINGWLKTKPSNVEFVRQSAMFSKRWLNGAIFYFVLEELNLVEKLHEALFDAIHTKNRRFNSKESFVDWVASFGVDKNKVEKAFDSFSVKIKVNKSKLNTLKYKITGVPVMVINGKYLTDATHAGSHTNMLKVVDFLIKKESKLE</sequence>
<dbReference type="EMBL" id="CP054490">
    <property type="protein sequence ID" value="QKQ24805.1"/>
    <property type="molecule type" value="Genomic_DNA"/>
</dbReference>
<keyword evidence="3 5" id="KW-1015">Disulfide bond</keyword>
<dbReference type="Pfam" id="PF01323">
    <property type="entry name" value="DSBA"/>
    <property type="match status" value="1"/>
</dbReference>
<name>A0A6N0HR23_9GAMM</name>
<dbReference type="Gene3D" id="3.40.30.10">
    <property type="entry name" value="Glutaredoxin"/>
    <property type="match status" value="1"/>
</dbReference>
<evidence type="ECO:0000256" key="4">
    <source>
        <dbReference type="ARBA" id="ARBA00023284"/>
    </source>
</evidence>
<feature type="domain" description="DSBA-like thioredoxin" evidence="8">
    <location>
        <begin position="85"/>
        <end position="181"/>
    </location>
</feature>
<evidence type="ECO:0000256" key="5">
    <source>
        <dbReference type="PIRNR" id="PIRNR001488"/>
    </source>
</evidence>
<gene>
    <name evidence="9" type="ORF">HUE58_04790</name>
</gene>
<dbReference type="KEGG" id="reo:HUE58_04790"/>
<evidence type="ECO:0000256" key="6">
    <source>
        <dbReference type="PIRSR" id="PIRSR001488-1"/>
    </source>
</evidence>
<dbReference type="PANTHER" id="PTHR35891:SF2">
    <property type="entry name" value="THIOL:DISULFIDE INTERCHANGE PROTEIN DSBA"/>
    <property type="match status" value="1"/>
</dbReference>
<proteinExistence type="inferred from homology"/>
<dbReference type="InterPro" id="IPR050824">
    <property type="entry name" value="Thiol_disulfide_DsbA"/>
</dbReference>
<evidence type="ECO:0000256" key="3">
    <source>
        <dbReference type="ARBA" id="ARBA00023157"/>
    </source>
</evidence>
<dbReference type="PIRSF" id="PIRSF001488">
    <property type="entry name" value="Tdi_protein"/>
    <property type="match status" value="1"/>
</dbReference>
<dbReference type="InterPro" id="IPR023205">
    <property type="entry name" value="DsbA/DsbL"/>
</dbReference>
<keyword evidence="4" id="KW-0676">Redox-active center</keyword>
<protein>
    <recommendedName>
        <fullName evidence="5">Thiol:disulfide interchange protein</fullName>
    </recommendedName>
</protein>
<feature type="signal peptide" evidence="7">
    <location>
        <begin position="1"/>
        <end position="18"/>
    </location>
</feature>
<dbReference type="SUPFAM" id="SSF52833">
    <property type="entry name" value="Thioredoxin-like"/>
    <property type="match status" value="1"/>
</dbReference>
<evidence type="ECO:0000256" key="7">
    <source>
        <dbReference type="SAM" id="SignalP"/>
    </source>
</evidence>
<feature type="chain" id="PRO_5026901559" description="Thiol:disulfide interchange protein" evidence="7">
    <location>
        <begin position="19"/>
        <end position="205"/>
    </location>
</feature>
<evidence type="ECO:0000259" key="8">
    <source>
        <dbReference type="Pfam" id="PF01323"/>
    </source>
</evidence>
<dbReference type="InterPro" id="IPR001853">
    <property type="entry name" value="DSBA-like_thioredoxin_dom"/>
</dbReference>
<dbReference type="InterPro" id="IPR036249">
    <property type="entry name" value="Thioredoxin-like_sf"/>
</dbReference>
<keyword evidence="10" id="KW-1185">Reference proteome</keyword>
<evidence type="ECO:0000313" key="9">
    <source>
        <dbReference type="EMBL" id="QKQ24805.1"/>
    </source>
</evidence>
<dbReference type="AlphaFoldDB" id="A0A6N0HR23"/>
<comment type="subcellular location">
    <subcellularLocation>
        <location evidence="5">Periplasm</location>
    </subcellularLocation>
</comment>
<dbReference type="CDD" id="cd03019">
    <property type="entry name" value="DsbA_DsbA"/>
    <property type="match status" value="1"/>
</dbReference>
<accession>A0A6N0HR23</accession>
<keyword evidence="5" id="KW-0574">Periplasm</keyword>
<dbReference type="GO" id="GO:0016491">
    <property type="term" value="F:oxidoreductase activity"/>
    <property type="evidence" value="ECO:0007669"/>
    <property type="project" value="InterPro"/>
</dbReference>
<reference evidence="9 10" key="1">
    <citation type="submission" date="2020-05" db="EMBL/GenBank/DDBJ databases">
        <title>Horizontal transmission and recombination maintain forever young bacterial symbiont genomes.</title>
        <authorList>
            <person name="Russell S.L."/>
            <person name="Pepper-Tunick E."/>
            <person name="Svedberg J."/>
            <person name="Byrne A."/>
            <person name="Ruelas Castillo J."/>
            <person name="Vollmers C."/>
            <person name="Beinart R.A."/>
            <person name="Corbett-Detig R."/>
        </authorList>
    </citation>
    <scope>NUCLEOTIDE SEQUENCE [LARGE SCALE GENOMIC DNA]</scope>
    <source>
        <strain evidence="9">JDF_Ridge</strain>
    </source>
</reference>
<evidence type="ECO:0000313" key="10">
    <source>
        <dbReference type="Proteomes" id="UP000509429"/>
    </source>
</evidence>
<feature type="disulfide bond" description="Redox-active" evidence="6">
    <location>
        <begin position="52"/>
        <end position="55"/>
    </location>
</feature>
<dbReference type="PANTHER" id="PTHR35891">
    <property type="entry name" value="THIOL:DISULFIDE INTERCHANGE PROTEIN DSBA"/>
    <property type="match status" value="1"/>
</dbReference>
<evidence type="ECO:0000256" key="2">
    <source>
        <dbReference type="ARBA" id="ARBA00022729"/>
    </source>
</evidence>
<evidence type="ECO:0000256" key="1">
    <source>
        <dbReference type="ARBA" id="ARBA00005791"/>
    </source>
</evidence>
<comment type="similarity">
    <text evidence="1">Belongs to the thioredoxin family. DsbA subfamily.</text>
</comment>
<dbReference type="Proteomes" id="UP000509429">
    <property type="component" value="Chromosome"/>
</dbReference>
<organism evidence="9 10">
    <name type="scientific">Candidatus Ruthia endofausta</name>
    <dbReference type="NCBI Taxonomy" id="2738852"/>
    <lineage>
        <taxon>Bacteria</taxon>
        <taxon>Pseudomonadati</taxon>
        <taxon>Pseudomonadota</taxon>
        <taxon>Gammaproteobacteria</taxon>
        <taxon>Candidatus Pseudothioglobaceae</taxon>
        <taxon>Candidatus Ruthturnera</taxon>
    </lineage>
</organism>
<keyword evidence="2 7" id="KW-0732">Signal</keyword>